<sequence>MKIGAIVLMLAVVFFPALSDARCRTVGESASLGSEYGTFPLYPAEAVVETGAKRESVPLQWVGYGIGLPLFVVALPFGMLGAGVGAALHPWTKCAETEGRLPMTEGQALTW</sequence>
<keyword evidence="3" id="KW-1185">Reference proteome</keyword>
<protein>
    <submittedName>
        <fullName evidence="2">Uncharacterized protein</fullName>
    </submittedName>
</protein>
<dbReference type="OrthoDB" id="9798722at2"/>
<accession>A0A1W1IAF9</accession>
<organism evidence="2 3">
    <name type="scientific">Nitrospira japonica</name>
    <dbReference type="NCBI Taxonomy" id="1325564"/>
    <lineage>
        <taxon>Bacteria</taxon>
        <taxon>Pseudomonadati</taxon>
        <taxon>Nitrospirota</taxon>
        <taxon>Nitrospiria</taxon>
        <taxon>Nitrospirales</taxon>
        <taxon>Nitrospiraceae</taxon>
        <taxon>Nitrospira</taxon>
    </lineage>
</organism>
<gene>
    <name evidence="2" type="ORF">NSJP_3692</name>
</gene>
<evidence type="ECO:0000313" key="3">
    <source>
        <dbReference type="Proteomes" id="UP000192042"/>
    </source>
</evidence>
<feature type="transmembrane region" description="Helical" evidence="1">
    <location>
        <begin position="61"/>
        <end position="88"/>
    </location>
</feature>
<dbReference type="AlphaFoldDB" id="A0A1W1IAF9"/>
<dbReference type="Proteomes" id="UP000192042">
    <property type="component" value="Chromosome I"/>
</dbReference>
<dbReference type="RefSeq" id="WP_155970351.1">
    <property type="nucleotide sequence ID" value="NZ_LT828648.1"/>
</dbReference>
<evidence type="ECO:0000256" key="1">
    <source>
        <dbReference type="SAM" id="Phobius"/>
    </source>
</evidence>
<reference evidence="2 3" key="1">
    <citation type="submission" date="2017-03" db="EMBL/GenBank/DDBJ databases">
        <authorList>
            <person name="Afonso C.L."/>
            <person name="Miller P.J."/>
            <person name="Scott M.A."/>
            <person name="Spackman E."/>
            <person name="Goraichik I."/>
            <person name="Dimitrov K.M."/>
            <person name="Suarez D.L."/>
            <person name="Swayne D.E."/>
        </authorList>
    </citation>
    <scope>NUCLEOTIDE SEQUENCE [LARGE SCALE GENOMIC DNA]</scope>
    <source>
        <strain evidence="2">Genome sequencing of Nitrospira japonica strain NJ11</strain>
    </source>
</reference>
<dbReference type="KEGG" id="nja:NSJP_3692"/>
<dbReference type="EMBL" id="LT828648">
    <property type="protein sequence ID" value="SLM49859.1"/>
    <property type="molecule type" value="Genomic_DNA"/>
</dbReference>
<evidence type="ECO:0000313" key="2">
    <source>
        <dbReference type="EMBL" id="SLM49859.1"/>
    </source>
</evidence>
<keyword evidence="1" id="KW-0472">Membrane</keyword>
<name>A0A1W1IAF9_9BACT</name>
<proteinExistence type="predicted"/>
<keyword evidence="1" id="KW-0812">Transmembrane</keyword>
<keyword evidence="1" id="KW-1133">Transmembrane helix</keyword>